<dbReference type="PANTHER" id="PTHR35176">
    <property type="entry name" value="HEME OXYGENASE HI_0854-RELATED"/>
    <property type="match status" value="1"/>
</dbReference>
<reference evidence="5" key="1">
    <citation type="journal article" date="2019" name="Int. J. Syst. Evol. Microbiol.">
        <title>The Global Catalogue of Microorganisms (GCM) 10K type strain sequencing project: providing services to taxonomists for standard genome sequencing and annotation.</title>
        <authorList>
            <consortium name="The Broad Institute Genomics Platform"/>
            <consortium name="The Broad Institute Genome Sequencing Center for Infectious Disease"/>
            <person name="Wu L."/>
            <person name="Ma J."/>
        </authorList>
    </citation>
    <scope>NUCLEOTIDE SEQUENCE [LARGE SCALE GENOMIC DNA]</scope>
    <source>
        <strain evidence="5">JCM 17388</strain>
    </source>
</reference>
<gene>
    <name evidence="4" type="ORF">GCM10022252_72870</name>
</gene>
<evidence type="ECO:0000256" key="2">
    <source>
        <dbReference type="SAM" id="MobiDB-lite"/>
    </source>
</evidence>
<dbReference type="Gene3D" id="2.30.110.10">
    <property type="entry name" value="Electron Transport, Fmn-binding Protein, Chain A"/>
    <property type="match status" value="1"/>
</dbReference>
<evidence type="ECO:0000313" key="4">
    <source>
        <dbReference type="EMBL" id="GAA4208159.1"/>
    </source>
</evidence>
<dbReference type="SUPFAM" id="SSF50475">
    <property type="entry name" value="FMN-binding split barrel"/>
    <property type="match status" value="1"/>
</dbReference>
<evidence type="ECO:0000256" key="1">
    <source>
        <dbReference type="ARBA" id="ARBA00023002"/>
    </source>
</evidence>
<evidence type="ECO:0000259" key="3">
    <source>
        <dbReference type="Pfam" id="PF01243"/>
    </source>
</evidence>
<evidence type="ECO:0000313" key="5">
    <source>
        <dbReference type="Proteomes" id="UP001501251"/>
    </source>
</evidence>
<feature type="domain" description="Pyridoxamine 5'-phosphate oxidase N-terminal" evidence="3">
    <location>
        <begin position="37"/>
        <end position="160"/>
    </location>
</feature>
<keyword evidence="5" id="KW-1185">Reference proteome</keyword>
<dbReference type="Proteomes" id="UP001501251">
    <property type="component" value="Unassembled WGS sequence"/>
</dbReference>
<dbReference type="Pfam" id="PF01243">
    <property type="entry name" value="PNPOx_N"/>
    <property type="match status" value="1"/>
</dbReference>
<accession>A0ABP8BJ41</accession>
<proteinExistence type="predicted"/>
<comment type="caution">
    <text evidence="4">The sequence shown here is derived from an EMBL/GenBank/DDBJ whole genome shotgun (WGS) entry which is preliminary data.</text>
</comment>
<feature type="region of interest" description="Disordered" evidence="2">
    <location>
        <begin position="1"/>
        <end position="26"/>
    </location>
</feature>
<keyword evidence="1" id="KW-0560">Oxidoreductase</keyword>
<dbReference type="PANTHER" id="PTHR35176:SF4">
    <property type="entry name" value="PYRIDOXAMINE 5'-PHOSPHATE OXIDASE-RELATED FMN-BINDING"/>
    <property type="match status" value="1"/>
</dbReference>
<dbReference type="EMBL" id="BAABAQ010000018">
    <property type="protein sequence ID" value="GAA4208159.1"/>
    <property type="molecule type" value="Genomic_DNA"/>
</dbReference>
<dbReference type="InterPro" id="IPR052019">
    <property type="entry name" value="F420H2_bilvrd_red/Heme_oxyg"/>
</dbReference>
<protein>
    <submittedName>
        <fullName evidence="4">Pyridoxamine 5'-phosphate oxidase family protein</fullName>
    </submittedName>
</protein>
<dbReference type="InterPro" id="IPR012349">
    <property type="entry name" value="Split_barrel_FMN-bd"/>
</dbReference>
<name>A0ABP8BJ41_9ACTN</name>
<dbReference type="RefSeq" id="WP_344922861.1">
    <property type="nucleotide sequence ID" value="NZ_BAABAQ010000018.1"/>
</dbReference>
<organism evidence="4 5">
    <name type="scientific">Streptosporangium oxazolinicum</name>
    <dbReference type="NCBI Taxonomy" id="909287"/>
    <lineage>
        <taxon>Bacteria</taxon>
        <taxon>Bacillati</taxon>
        <taxon>Actinomycetota</taxon>
        <taxon>Actinomycetes</taxon>
        <taxon>Streptosporangiales</taxon>
        <taxon>Streptosporangiaceae</taxon>
        <taxon>Streptosporangium</taxon>
    </lineage>
</organism>
<dbReference type="InterPro" id="IPR011576">
    <property type="entry name" value="Pyridox_Oxase_N"/>
</dbReference>
<sequence length="185" mass="20322">MTTNRHPAGRGPVSAEPMNGSATPTPWDWVRGHLRRSSATYWLATVRPDGAPHVMPVLAVWVEDRPYVSMGPDTRKARNLDRDARCVVTVEHEPLDLVVEGTAVRTRDEDTLRRVARAYDETYGWRVTVRDGGLDAAGGGALTAGPPPYDVYRVAPATAYGFGTDGSVAATRWRFREPDHRAAGR</sequence>